<dbReference type="PANTHER" id="PTHR46994">
    <property type="entry name" value="5'-METHYLTHIOADENOSINE/S-ADENOSYLHOMOCYSTEINE NUCLEOSIDASE 1"/>
    <property type="match status" value="1"/>
</dbReference>
<proteinExistence type="predicted"/>
<protein>
    <recommendedName>
        <fullName evidence="1">Nucleoside phosphorylase domain-containing protein</fullName>
    </recommendedName>
</protein>
<evidence type="ECO:0000313" key="2">
    <source>
        <dbReference type="EMBL" id="PTQ43220.1"/>
    </source>
</evidence>
<organism evidence="2 3">
    <name type="scientific">Marchantia polymorpha</name>
    <name type="common">Common liverwort</name>
    <name type="synonym">Marchantia aquatica</name>
    <dbReference type="NCBI Taxonomy" id="3197"/>
    <lineage>
        <taxon>Eukaryota</taxon>
        <taxon>Viridiplantae</taxon>
        <taxon>Streptophyta</taxon>
        <taxon>Embryophyta</taxon>
        <taxon>Marchantiophyta</taxon>
        <taxon>Marchantiopsida</taxon>
        <taxon>Marchantiidae</taxon>
        <taxon>Marchantiales</taxon>
        <taxon>Marchantiaceae</taxon>
        <taxon>Marchantia</taxon>
    </lineage>
</organism>
<evidence type="ECO:0000259" key="1">
    <source>
        <dbReference type="Pfam" id="PF01048"/>
    </source>
</evidence>
<dbReference type="InterPro" id="IPR044580">
    <property type="entry name" value="MTAN"/>
</dbReference>
<dbReference type="Gene3D" id="3.40.50.1580">
    <property type="entry name" value="Nucleoside phosphorylase domain"/>
    <property type="match status" value="1"/>
</dbReference>
<dbReference type="GO" id="GO:0009116">
    <property type="term" value="P:nucleoside metabolic process"/>
    <property type="evidence" value="ECO:0007669"/>
    <property type="project" value="InterPro"/>
</dbReference>
<gene>
    <name evidence="2" type="ORF">MARPO_0026s0093</name>
</gene>
<dbReference type="OrthoDB" id="1153057at2759"/>
<dbReference type="InterPro" id="IPR000845">
    <property type="entry name" value="Nucleoside_phosphorylase_d"/>
</dbReference>
<dbReference type="AlphaFoldDB" id="A0A2R6XAS6"/>
<dbReference type="GO" id="GO:0019509">
    <property type="term" value="P:L-methionine salvage from methylthioadenosine"/>
    <property type="evidence" value="ECO:0000318"/>
    <property type="project" value="GO_Central"/>
</dbReference>
<sequence>MAPPALKESPLPDTPISTVLLVIALHAEAAPLVADLRLTQDSQAVFPEGVPWVKYSGTYEGLNVHIVTPGKDGIHGCDPVGTVPASLLTFNSIQVLKPDLIINCGTAGGFQAKGAAIADVYLISETAFHDRRNSIPGYREYGVGALEATPVPKLISALQLKTGVLTTGDSLDHVPEDVVIMKANDATVKDMEGAAIAYVAHLLSVPLIMLKGVTDIVDSPAATDEEFLANLSLTAHAIQRTVSKALQFISGKKLSDLQ</sequence>
<dbReference type="Proteomes" id="UP000244005">
    <property type="component" value="Unassembled WGS sequence"/>
</dbReference>
<name>A0A2R6XAS6_MARPO</name>
<keyword evidence="3" id="KW-1185">Reference proteome</keyword>
<dbReference type="InterPro" id="IPR035994">
    <property type="entry name" value="Nucleoside_phosphorylase_sf"/>
</dbReference>
<accession>A0A2R6XAS6</accession>
<dbReference type="Pfam" id="PF01048">
    <property type="entry name" value="PNP_UDP_1"/>
    <property type="match status" value="1"/>
</dbReference>
<dbReference type="PANTHER" id="PTHR46994:SF1">
    <property type="entry name" value="5'-METHYLTHIOADENOSINE NUCLEOSIDASE"/>
    <property type="match status" value="1"/>
</dbReference>
<dbReference type="CDD" id="cd09008">
    <property type="entry name" value="MTAN"/>
    <property type="match status" value="1"/>
</dbReference>
<dbReference type="OMA" id="FKDKGAC"/>
<reference evidence="3" key="1">
    <citation type="journal article" date="2017" name="Cell">
        <title>Insights into land plant evolution garnered from the Marchantia polymorpha genome.</title>
        <authorList>
            <person name="Bowman J.L."/>
            <person name="Kohchi T."/>
            <person name="Yamato K.T."/>
            <person name="Jenkins J."/>
            <person name="Shu S."/>
            <person name="Ishizaki K."/>
            <person name="Yamaoka S."/>
            <person name="Nishihama R."/>
            <person name="Nakamura Y."/>
            <person name="Berger F."/>
            <person name="Adam C."/>
            <person name="Aki S.S."/>
            <person name="Althoff F."/>
            <person name="Araki T."/>
            <person name="Arteaga-Vazquez M.A."/>
            <person name="Balasubrmanian S."/>
            <person name="Barry K."/>
            <person name="Bauer D."/>
            <person name="Boehm C.R."/>
            <person name="Briginshaw L."/>
            <person name="Caballero-Perez J."/>
            <person name="Catarino B."/>
            <person name="Chen F."/>
            <person name="Chiyoda S."/>
            <person name="Chovatia M."/>
            <person name="Davies K.M."/>
            <person name="Delmans M."/>
            <person name="Demura T."/>
            <person name="Dierschke T."/>
            <person name="Dolan L."/>
            <person name="Dorantes-Acosta A.E."/>
            <person name="Eklund D.M."/>
            <person name="Florent S.N."/>
            <person name="Flores-Sandoval E."/>
            <person name="Fujiyama A."/>
            <person name="Fukuzawa H."/>
            <person name="Galik B."/>
            <person name="Grimanelli D."/>
            <person name="Grimwood J."/>
            <person name="Grossniklaus U."/>
            <person name="Hamada T."/>
            <person name="Haseloff J."/>
            <person name="Hetherington A.J."/>
            <person name="Higo A."/>
            <person name="Hirakawa Y."/>
            <person name="Hundley H.N."/>
            <person name="Ikeda Y."/>
            <person name="Inoue K."/>
            <person name="Inoue S.I."/>
            <person name="Ishida S."/>
            <person name="Jia Q."/>
            <person name="Kakita M."/>
            <person name="Kanazawa T."/>
            <person name="Kawai Y."/>
            <person name="Kawashima T."/>
            <person name="Kennedy M."/>
            <person name="Kinose K."/>
            <person name="Kinoshita T."/>
            <person name="Kohara Y."/>
            <person name="Koide E."/>
            <person name="Komatsu K."/>
            <person name="Kopischke S."/>
            <person name="Kubo M."/>
            <person name="Kyozuka J."/>
            <person name="Lagercrantz U."/>
            <person name="Lin S.S."/>
            <person name="Lindquist E."/>
            <person name="Lipzen A.M."/>
            <person name="Lu C.W."/>
            <person name="De Luna E."/>
            <person name="Martienssen R.A."/>
            <person name="Minamino N."/>
            <person name="Mizutani M."/>
            <person name="Mizutani M."/>
            <person name="Mochizuki N."/>
            <person name="Monte I."/>
            <person name="Mosher R."/>
            <person name="Nagasaki H."/>
            <person name="Nakagami H."/>
            <person name="Naramoto S."/>
            <person name="Nishitani K."/>
            <person name="Ohtani M."/>
            <person name="Okamoto T."/>
            <person name="Okumura M."/>
            <person name="Phillips J."/>
            <person name="Pollak B."/>
            <person name="Reinders A."/>
            <person name="Rovekamp M."/>
            <person name="Sano R."/>
            <person name="Sawa S."/>
            <person name="Schmid M.W."/>
            <person name="Shirakawa M."/>
            <person name="Solano R."/>
            <person name="Spunde A."/>
            <person name="Suetsugu N."/>
            <person name="Sugano S."/>
            <person name="Sugiyama A."/>
            <person name="Sun R."/>
            <person name="Suzuki Y."/>
            <person name="Takenaka M."/>
            <person name="Takezawa D."/>
            <person name="Tomogane H."/>
            <person name="Tsuzuki M."/>
            <person name="Ueda T."/>
            <person name="Umeda M."/>
            <person name="Ward J.M."/>
            <person name="Watanabe Y."/>
            <person name="Yazaki K."/>
            <person name="Yokoyama R."/>
            <person name="Yoshitake Y."/>
            <person name="Yotsui I."/>
            <person name="Zachgo S."/>
            <person name="Schmutz J."/>
        </authorList>
    </citation>
    <scope>NUCLEOTIDE SEQUENCE [LARGE SCALE GENOMIC DNA]</scope>
    <source>
        <strain evidence="3">Tak-1</strain>
    </source>
</reference>
<evidence type="ECO:0000313" key="3">
    <source>
        <dbReference type="Proteomes" id="UP000244005"/>
    </source>
</evidence>
<dbReference type="Gramene" id="Mp2g12780.1">
    <property type="protein sequence ID" value="Mp2g12780.1.cds"/>
    <property type="gene ID" value="Mp2g12780"/>
</dbReference>
<dbReference type="GO" id="GO:0008930">
    <property type="term" value="F:methylthioadenosine nucleosidase activity"/>
    <property type="evidence" value="ECO:0000318"/>
    <property type="project" value="GO_Central"/>
</dbReference>
<feature type="domain" description="Nucleoside phosphorylase" evidence="1">
    <location>
        <begin position="19"/>
        <end position="246"/>
    </location>
</feature>
<dbReference type="EMBL" id="KZ772698">
    <property type="protein sequence ID" value="PTQ43220.1"/>
    <property type="molecule type" value="Genomic_DNA"/>
</dbReference>
<dbReference type="SUPFAM" id="SSF53167">
    <property type="entry name" value="Purine and uridine phosphorylases"/>
    <property type="match status" value="1"/>
</dbReference>